<keyword evidence="3" id="KW-1185">Reference proteome</keyword>
<evidence type="ECO:0000256" key="1">
    <source>
        <dbReference type="SAM" id="MobiDB-lite"/>
    </source>
</evidence>
<reference evidence="2" key="1">
    <citation type="journal article" date="2020" name="Stud. Mycol.">
        <title>101 Dothideomycetes genomes: a test case for predicting lifestyles and emergence of pathogens.</title>
        <authorList>
            <person name="Haridas S."/>
            <person name="Albert R."/>
            <person name="Binder M."/>
            <person name="Bloem J."/>
            <person name="Labutti K."/>
            <person name="Salamov A."/>
            <person name="Andreopoulos B."/>
            <person name="Baker S."/>
            <person name="Barry K."/>
            <person name="Bills G."/>
            <person name="Bluhm B."/>
            <person name="Cannon C."/>
            <person name="Castanera R."/>
            <person name="Culley D."/>
            <person name="Daum C."/>
            <person name="Ezra D."/>
            <person name="Gonzalez J."/>
            <person name="Henrissat B."/>
            <person name="Kuo A."/>
            <person name="Liang C."/>
            <person name="Lipzen A."/>
            <person name="Lutzoni F."/>
            <person name="Magnuson J."/>
            <person name="Mondo S."/>
            <person name="Nolan M."/>
            <person name="Ohm R."/>
            <person name="Pangilinan J."/>
            <person name="Park H.-J."/>
            <person name="Ramirez L."/>
            <person name="Alfaro M."/>
            <person name="Sun H."/>
            <person name="Tritt A."/>
            <person name="Yoshinaga Y."/>
            <person name="Zwiers L.-H."/>
            <person name="Turgeon B."/>
            <person name="Goodwin S."/>
            <person name="Spatafora J."/>
            <person name="Crous P."/>
            <person name="Grigoriev I."/>
        </authorList>
    </citation>
    <scope>NUCLEOTIDE SEQUENCE</scope>
    <source>
        <strain evidence="2">CBS 279.74</strain>
    </source>
</reference>
<feature type="region of interest" description="Disordered" evidence="1">
    <location>
        <begin position="143"/>
        <end position="164"/>
    </location>
</feature>
<name>A0A6G1K3Z5_9PLEO</name>
<accession>A0A6G1K3Z5</accession>
<organism evidence="2 3">
    <name type="scientific">Pleomassaria siparia CBS 279.74</name>
    <dbReference type="NCBI Taxonomy" id="1314801"/>
    <lineage>
        <taxon>Eukaryota</taxon>
        <taxon>Fungi</taxon>
        <taxon>Dikarya</taxon>
        <taxon>Ascomycota</taxon>
        <taxon>Pezizomycotina</taxon>
        <taxon>Dothideomycetes</taxon>
        <taxon>Pleosporomycetidae</taxon>
        <taxon>Pleosporales</taxon>
        <taxon>Pleomassariaceae</taxon>
        <taxon>Pleomassaria</taxon>
    </lineage>
</organism>
<evidence type="ECO:0008006" key="4">
    <source>
        <dbReference type="Google" id="ProtNLM"/>
    </source>
</evidence>
<sequence length="179" mass="19581">MSHDPERVCTLPYTPCGGRSQPGDIIEEPFVLRREKSEGDLGGSMCSAVDVRCDRQIVSRTDDECGEDWYLLDYHSSRFHLRTLDAAGETTIVKAGQIVPGTPMKAASRFSSMELDTTTLEPRHAVLFAVKTSAVTTPTAVWLRDRHPNSHGPRGLDDSVNGPSLASLKNGQNQCSCFS</sequence>
<dbReference type="AlphaFoldDB" id="A0A6G1K3Z5"/>
<dbReference type="Proteomes" id="UP000799428">
    <property type="component" value="Unassembled WGS sequence"/>
</dbReference>
<evidence type="ECO:0000313" key="3">
    <source>
        <dbReference type="Proteomes" id="UP000799428"/>
    </source>
</evidence>
<protein>
    <recommendedName>
        <fullName evidence="4">FHA domain-containing protein</fullName>
    </recommendedName>
</protein>
<proteinExistence type="predicted"/>
<dbReference type="EMBL" id="MU005773">
    <property type="protein sequence ID" value="KAF2707599.1"/>
    <property type="molecule type" value="Genomic_DNA"/>
</dbReference>
<gene>
    <name evidence="2" type="ORF">K504DRAFT_492268</name>
</gene>
<evidence type="ECO:0000313" key="2">
    <source>
        <dbReference type="EMBL" id="KAF2707599.1"/>
    </source>
</evidence>